<name>A0A2S7VDR0_9VIBR</name>
<gene>
    <name evidence="1" type="ORF">BTO10_13185</name>
</gene>
<sequence>MMPFIAVFSALILFASVWSIPDSHKLEDHSYQHSMIDLLAEDNVLRSDGFTKIRNNKVLHIVSIQDDKIPNPIVLRFQGNAGYSTSFNFAIAGTIDLLSVQKINEAMNDNLLSPYLLLNNDPLTLNIDILSANEAFAIIRSCNTGRTQLLAKR</sequence>
<accession>A0A2S7VDR0</accession>
<dbReference type="Proteomes" id="UP000238707">
    <property type="component" value="Unassembled WGS sequence"/>
</dbReference>
<protein>
    <submittedName>
        <fullName evidence="1">Uncharacterized protein</fullName>
    </submittedName>
</protein>
<evidence type="ECO:0000313" key="1">
    <source>
        <dbReference type="EMBL" id="PQJ60316.1"/>
    </source>
</evidence>
<organism evidence="1 2">
    <name type="scientific">Vibrio chagasii</name>
    <dbReference type="NCBI Taxonomy" id="170679"/>
    <lineage>
        <taxon>Bacteria</taxon>
        <taxon>Pseudomonadati</taxon>
        <taxon>Pseudomonadota</taxon>
        <taxon>Gammaproteobacteria</taxon>
        <taxon>Vibrionales</taxon>
        <taxon>Vibrionaceae</taxon>
        <taxon>Vibrio</taxon>
    </lineage>
</organism>
<keyword evidence="2" id="KW-1185">Reference proteome</keyword>
<dbReference type="EMBL" id="MSCI01000002">
    <property type="protein sequence ID" value="PQJ60316.1"/>
    <property type="molecule type" value="Genomic_DNA"/>
</dbReference>
<dbReference type="AlphaFoldDB" id="A0A2S7VDR0"/>
<reference evidence="1 2" key="1">
    <citation type="submission" date="2016-12" db="EMBL/GenBank/DDBJ databases">
        <title>Diversity of luminous bacteria.</title>
        <authorList>
            <person name="Yoshizawa S."/>
            <person name="Kogure K."/>
        </authorList>
    </citation>
    <scope>NUCLEOTIDE SEQUENCE [LARGE SCALE GENOMIC DNA]</scope>
    <source>
        <strain evidence="1 2">LC2-408</strain>
    </source>
</reference>
<comment type="caution">
    <text evidence="1">The sequence shown here is derived from an EMBL/GenBank/DDBJ whole genome shotgun (WGS) entry which is preliminary data.</text>
</comment>
<evidence type="ECO:0000313" key="2">
    <source>
        <dbReference type="Proteomes" id="UP000238707"/>
    </source>
</evidence>
<dbReference type="RefSeq" id="WP_105024810.1">
    <property type="nucleotide sequence ID" value="NZ_MSCI01000002.1"/>
</dbReference>
<proteinExistence type="predicted"/>